<sequence length="72" mass="8543">MAVRKLIQSSNESINYLAKKFNLSWNTVEKWKNSESIEDKTSRPHNLNITLTPEQEDRICFVRKQFKKSIDD</sequence>
<protein>
    <recommendedName>
        <fullName evidence="3">Transposase</fullName>
    </recommendedName>
</protein>
<evidence type="ECO:0000313" key="1">
    <source>
        <dbReference type="EMBL" id="PIZ01094.1"/>
    </source>
</evidence>
<reference evidence="2" key="1">
    <citation type="submission" date="2017-09" db="EMBL/GenBank/DDBJ databases">
        <title>Depth-based differentiation of microbial function through sediment-hosted aquifers and enrichment of novel symbionts in the deep terrestrial subsurface.</title>
        <authorList>
            <person name="Probst A.J."/>
            <person name="Ladd B."/>
            <person name="Jarett J.K."/>
            <person name="Geller-Mcgrath D.E."/>
            <person name="Sieber C.M.K."/>
            <person name="Emerson J.B."/>
            <person name="Anantharaman K."/>
            <person name="Thomas B.C."/>
            <person name="Malmstrom R."/>
            <person name="Stieglmeier M."/>
            <person name="Klingl A."/>
            <person name="Woyke T."/>
            <person name="Ryan C.M."/>
            <person name="Banfield J.F."/>
        </authorList>
    </citation>
    <scope>NUCLEOTIDE SEQUENCE [LARGE SCALE GENOMIC DNA]</scope>
</reference>
<proteinExistence type="predicted"/>
<dbReference type="Proteomes" id="UP000229371">
    <property type="component" value="Unassembled WGS sequence"/>
</dbReference>
<name>A0A2M7RNV5_9BACT</name>
<evidence type="ECO:0008006" key="3">
    <source>
        <dbReference type="Google" id="ProtNLM"/>
    </source>
</evidence>
<feature type="non-terminal residue" evidence="1">
    <location>
        <position position="72"/>
    </location>
</feature>
<organism evidence="1 2">
    <name type="scientific">bacterium (Candidatus Gribaldobacteria) CG_4_10_14_0_8_um_filter_33_9</name>
    <dbReference type="NCBI Taxonomy" id="2014266"/>
    <lineage>
        <taxon>Bacteria</taxon>
        <taxon>Candidatus Gribaldobacteria</taxon>
    </lineage>
</organism>
<dbReference type="AlphaFoldDB" id="A0A2M7RNV5"/>
<gene>
    <name evidence="1" type="ORF">COY61_00755</name>
</gene>
<dbReference type="EMBL" id="PFMI01000020">
    <property type="protein sequence ID" value="PIZ01094.1"/>
    <property type="molecule type" value="Genomic_DNA"/>
</dbReference>
<evidence type="ECO:0000313" key="2">
    <source>
        <dbReference type="Proteomes" id="UP000229371"/>
    </source>
</evidence>
<comment type="caution">
    <text evidence="1">The sequence shown here is derived from an EMBL/GenBank/DDBJ whole genome shotgun (WGS) entry which is preliminary data.</text>
</comment>
<accession>A0A2M7RNV5</accession>